<evidence type="ECO:0000313" key="2">
    <source>
        <dbReference type="EMBL" id="MBD2860106.1"/>
    </source>
</evidence>
<reference evidence="2" key="1">
    <citation type="submission" date="2020-09" db="EMBL/GenBank/DDBJ databases">
        <authorList>
            <person name="Yoon J.-W."/>
        </authorList>
    </citation>
    <scope>NUCLEOTIDE SEQUENCE</scope>
    <source>
        <strain evidence="2">KMU-158</strain>
    </source>
</reference>
<sequence length="376" mass="42946">MVFENFQRLLLLICAFIFSFDVEVFSEIRLVDPLFILFLVISIKHWVKASFILVLVSVYLLALSFLHSVVSHDVGSLYRAGHFFKYLLIFIAFFFLYESRLRFKIALFEIKYAFLVAVLWIPLYHFLRIEGYIHGGYRPVSPFSTDYFASDAHLLACNLSIILFYFKAIYNGSDISRSVFVWLTIFAIFLTGSRTGIIGIFLVFMLNGNAKSILLGLCAIFVSLVFFLQLSDFVSSANLDESLIRVVDRFSKIDFSTDGSALGRIDKLNIALGEIQHYFYIIGVGVMGAGMTFYDGLVSILLVHGGFVWLVFVFGALLFFYVSLKEKEARNLLVIYISLNMITEYIFVNRSLIVFVIVMFYAIRGQKEGDDCNACR</sequence>
<comment type="caution">
    <text evidence="2">The sequence shown here is derived from an EMBL/GenBank/DDBJ whole genome shotgun (WGS) entry which is preliminary data.</text>
</comment>
<feature type="transmembrane region" description="Helical" evidence="1">
    <location>
        <begin position="212"/>
        <end position="230"/>
    </location>
</feature>
<feature type="transmembrane region" description="Helical" evidence="1">
    <location>
        <begin position="277"/>
        <end position="294"/>
    </location>
</feature>
<proteinExistence type="predicted"/>
<feature type="transmembrane region" description="Helical" evidence="1">
    <location>
        <begin position="345"/>
        <end position="363"/>
    </location>
</feature>
<gene>
    <name evidence="2" type="ORF">IB286_13970</name>
</gene>
<dbReference type="RefSeq" id="WP_190766577.1">
    <property type="nucleotide sequence ID" value="NZ_JACXLD010000012.1"/>
</dbReference>
<dbReference type="AlphaFoldDB" id="A0A927C5G2"/>
<feature type="transmembrane region" description="Helical" evidence="1">
    <location>
        <begin position="109"/>
        <end position="127"/>
    </location>
</feature>
<dbReference type="EMBL" id="JACXLD010000012">
    <property type="protein sequence ID" value="MBD2860106.1"/>
    <property type="molecule type" value="Genomic_DNA"/>
</dbReference>
<name>A0A927C5G2_9GAMM</name>
<feature type="transmembrane region" description="Helical" evidence="1">
    <location>
        <begin position="76"/>
        <end position="97"/>
    </location>
</feature>
<keyword evidence="1" id="KW-0472">Membrane</keyword>
<feature type="transmembrane region" description="Helical" evidence="1">
    <location>
        <begin position="46"/>
        <end position="70"/>
    </location>
</feature>
<organism evidence="2 3">
    <name type="scientific">Spongiibacter pelagi</name>
    <dbReference type="NCBI Taxonomy" id="2760804"/>
    <lineage>
        <taxon>Bacteria</taxon>
        <taxon>Pseudomonadati</taxon>
        <taxon>Pseudomonadota</taxon>
        <taxon>Gammaproteobacteria</taxon>
        <taxon>Cellvibrionales</taxon>
        <taxon>Spongiibacteraceae</taxon>
        <taxon>Spongiibacter</taxon>
    </lineage>
</organism>
<keyword evidence="3" id="KW-1185">Reference proteome</keyword>
<protein>
    <submittedName>
        <fullName evidence="2">Uncharacterized protein</fullName>
    </submittedName>
</protein>
<evidence type="ECO:0000313" key="3">
    <source>
        <dbReference type="Proteomes" id="UP000610558"/>
    </source>
</evidence>
<accession>A0A927C5G2</accession>
<feature type="transmembrane region" description="Helical" evidence="1">
    <location>
        <begin position="178"/>
        <end position="206"/>
    </location>
</feature>
<feature type="transmembrane region" description="Helical" evidence="1">
    <location>
        <begin position="300"/>
        <end position="324"/>
    </location>
</feature>
<keyword evidence="1" id="KW-0812">Transmembrane</keyword>
<evidence type="ECO:0000256" key="1">
    <source>
        <dbReference type="SAM" id="Phobius"/>
    </source>
</evidence>
<feature type="transmembrane region" description="Helical" evidence="1">
    <location>
        <begin position="147"/>
        <end position="166"/>
    </location>
</feature>
<dbReference type="Proteomes" id="UP000610558">
    <property type="component" value="Unassembled WGS sequence"/>
</dbReference>
<keyword evidence="1" id="KW-1133">Transmembrane helix</keyword>